<proteinExistence type="predicted"/>
<name>A0AAV7W5N6_PLEWA</name>
<feature type="region of interest" description="Disordered" evidence="1">
    <location>
        <begin position="1"/>
        <end position="28"/>
    </location>
</feature>
<dbReference type="AlphaFoldDB" id="A0AAV7W5N6"/>
<keyword evidence="3" id="KW-1185">Reference proteome</keyword>
<protein>
    <submittedName>
        <fullName evidence="2">Uncharacterized protein</fullName>
    </submittedName>
</protein>
<comment type="caution">
    <text evidence="2">The sequence shown here is derived from an EMBL/GenBank/DDBJ whole genome shotgun (WGS) entry which is preliminary data.</text>
</comment>
<evidence type="ECO:0000313" key="3">
    <source>
        <dbReference type="Proteomes" id="UP001066276"/>
    </source>
</evidence>
<feature type="compositionally biased region" description="Basic and acidic residues" evidence="1">
    <location>
        <begin position="1"/>
        <end position="19"/>
    </location>
</feature>
<organism evidence="2 3">
    <name type="scientific">Pleurodeles waltl</name>
    <name type="common">Iberian ribbed newt</name>
    <dbReference type="NCBI Taxonomy" id="8319"/>
    <lineage>
        <taxon>Eukaryota</taxon>
        <taxon>Metazoa</taxon>
        <taxon>Chordata</taxon>
        <taxon>Craniata</taxon>
        <taxon>Vertebrata</taxon>
        <taxon>Euteleostomi</taxon>
        <taxon>Amphibia</taxon>
        <taxon>Batrachia</taxon>
        <taxon>Caudata</taxon>
        <taxon>Salamandroidea</taxon>
        <taxon>Salamandridae</taxon>
        <taxon>Pleurodelinae</taxon>
        <taxon>Pleurodeles</taxon>
    </lineage>
</organism>
<gene>
    <name evidence="2" type="ORF">NDU88_003328</name>
</gene>
<dbReference type="EMBL" id="JANPWB010000002">
    <property type="protein sequence ID" value="KAJ1207938.1"/>
    <property type="molecule type" value="Genomic_DNA"/>
</dbReference>
<sequence>MATSSDAHRWSRGSLEERQLGATSKMAAPIHNIEEEVVVISDDEEEIQVEGPSGCDTYVLGGHGERSSHQQFGRLAGEQSLPVKVRAPFEHRAEGRVKPGAVYPTSGEVAGVGPLGQQSESEDEQPSL</sequence>
<accession>A0AAV7W5N6</accession>
<evidence type="ECO:0000256" key="1">
    <source>
        <dbReference type="SAM" id="MobiDB-lite"/>
    </source>
</evidence>
<reference evidence="2" key="1">
    <citation type="journal article" date="2022" name="bioRxiv">
        <title>Sequencing and chromosome-scale assembly of the giantPleurodeles waltlgenome.</title>
        <authorList>
            <person name="Brown T."/>
            <person name="Elewa A."/>
            <person name="Iarovenko S."/>
            <person name="Subramanian E."/>
            <person name="Araus A.J."/>
            <person name="Petzold A."/>
            <person name="Susuki M."/>
            <person name="Suzuki K.-i.T."/>
            <person name="Hayashi T."/>
            <person name="Toyoda A."/>
            <person name="Oliveira C."/>
            <person name="Osipova E."/>
            <person name="Leigh N.D."/>
            <person name="Simon A."/>
            <person name="Yun M.H."/>
        </authorList>
    </citation>
    <scope>NUCLEOTIDE SEQUENCE</scope>
    <source>
        <strain evidence="2">20211129_DDA</strain>
        <tissue evidence="2">Liver</tissue>
    </source>
</reference>
<dbReference type="Proteomes" id="UP001066276">
    <property type="component" value="Chromosome 1_2"/>
</dbReference>
<evidence type="ECO:0000313" key="2">
    <source>
        <dbReference type="EMBL" id="KAJ1207938.1"/>
    </source>
</evidence>
<feature type="region of interest" description="Disordered" evidence="1">
    <location>
        <begin position="96"/>
        <end position="128"/>
    </location>
</feature>